<protein>
    <submittedName>
        <fullName evidence="2">Protein phosphatase 2C domain-containing protein</fullName>
    </submittedName>
</protein>
<dbReference type="SUPFAM" id="SSF81606">
    <property type="entry name" value="PP2C-like"/>
    <property type="match status" value="1"/>
</dbReference>
<dbReference type="Gene3D" id="3.60.40.10">
    <property type="entry name" value="PPM-type phosphatase domain"/>
    <property type="match status" value="1"/>
</dbReference>
<dbReference type="PROSITE" id="PS51746">
    <property type="entry name" value="PPM_2"/>
    <property type="match status" value="1"/>
</dbReference>
<dbReference type="PANTHER" id="PTHR47992">
    <property type="entry name" value="PROTEIN PHOSPHATASE"/>
    <property type="match status" value="1"/>
</dbReference>
<dbReference type="SMART" id="SM00331">
    <property type="entry name" value="PP2C_SIG"/>
    <property type="match status" value="1"/>
</dbReference>
<sequence length="258" mass="27547">MSSVSEIRGRLRIAGATDTGRVRDHNEDAVLAEGSVLVVADGMGGHAAGEVASGIAVATMRELVERDDLTCDDVTGQVLLANQRILDSVRARPEQRGMGTTVTGLVLVTHSGRAQWAVVNVGDSRVYRFVGDELTRVTVDHSEVQELVDSGVITPAQAEVHPARNIVTRSLGAPLRHRPDLWLVPPTPGERFLACSDGLTNELTDEQLREILQAHPDPRDAADELVRAAVAAGGRDNVSVVVVALDDADIDQAHVGER</sequence>
<evidence type="ECO:0000313" key="2">
    <source>
        <dbReference type="EMBL" id="WXB76422.1"/>
    </source>
</evidence>
<dbReference type="SMART" id="SM00332">
    <property type="entry name" value="PP2Cc"/>
    <property type="match status" value="1"/>
</dbReference>
<dbReference type="Proteomes" id="UP001382727">
    <property type="component" value="Chromosome"/>
</dbReference>
<organism evidence="2 3">
    <name type="scientific">Janibacter alittae</name>
    <dbReference type="NCBI Taxonomy" id="3115209"/>
    <lineage>
        <taxon>Bacteria</taxon>
        <taxon>Bacillati</taxon>
        <taxon>Actinomycetota</taxon>
        <taxon>Actinomycetes</taxon>
        <taxon>Micrococcales</taxon>
        <taxon>Intrasporangiaceae</taxon>
        <taxon>Janibacter</taxon>
    </lineage>
</organism>
<name>A0ABZ2MHB9_9MICO</name>
<evidence type="ECO:0000259" key="1">
    <source>
        <dbReference type="PROSITE" id="PS51746"/>
    </source>
</evidence>
<keyword evidence="3" id="KW-1185">Reference proteome</keyword>
<reference evidence="2 3" key="1">
    <citation type="submission" date="2024-02" db="EMBL/GenBank/DDBJ databases">
        <title>Janibacter sp. nov., isolated from gut of marine sandworm.</title>
        <authorList>
            <person name="Kim B."/>
            <person name="Jun M.O."/>
            <person name="Shin N.-R."/>
        </authorList>
    </citation>
    <scope>NUCLEOTIDE SEQUENCE [LARGE SCALE GENOMIC DNA]</scope>
    <source>
        <strain evidence="2 3">A1S7</strain>
    </source>
</reference>
<gene>
    <name evidence="2" type="ORF">V1351_15980</name>
</gene>
<feature type="domain" description="PPM-type phosphatase" evidence="1">
    <location>
        <begin position="12"/>
        <end position="245"/>
    </location>
</feature>
<dbReference type="CDD" id="cd00143">
    <property type="entry name" value="PP2Cc"/>
    <property type="match status" value="1"/>
</dbReference>
<evidence type="ECO:0000313" key="3">
    <source>
        <dbReference type="Proteomes" id="UP001382727"/>
    </source>
</evidence>
<dbReference type="RefSeq" id="WP_338749383.1">
    <property type="nucleotide sequence ID" value="NZ_CP144913.1"/>
</dbReference>
<accession>A0ABZ2MHB9</accession>
<dbReference type="EMBL" id="CP144913">
    <property type="protein sequence ID" value="WXB76422.1"/>
    <property type="molecule type" value="Genomic_DNA"/>
</dbReference>
<dbReference type="InterPro" id="IPR001932">
    <property type="entry name" value="PPM-type_phosphatase-like_dom"/>
</dbReference>
<dbReference type="InterPro" id="IPR015655">
    <property type="entry name" value="PP2C"/>
</dbReference>
<proteinExistence type="predicted"/>
<dbReference type="InterPro" id="IPR036457">
    <property type="entry name" value="PPM-type-like_dom_sf"/>
</dbReference>
<dbReference type="Pfam" id="PF13672">
    <property type="entry name" value="PP2C_2"/>
    <property type="match status" value="1"/>
</dbReference>